<organism evidence="2 3">
    <name type="scientific">Trifolium pratense</name>
    <name type="common">Red clover</name>
    <dbReference type="NCBI Taxonomy" id="57577"/>
    <lineage>
        <taxon>Eukaryota</taxon>
        <taxon>Viridiplantae</taxon>
        <taxon>Streptophyta</taxon>
        <taxon>Embryophyta</taxon>
        <taxon>Tracheophyta</taxon>
        <taxon>Spermatophyta</taxon>
        <taxon>Magnoliopsida</taxon>
        <taxon>eudicotyledons</taxon>
        <taxon>Gunneridae</taxon>
        <taxon>Pentapetalae</taxon>
        <taxon>rosids</taxon>
        <taxon>fabids</taxon>
        <taxon>Fabales</taxon>
        <taxon>Fabaceae</taxon>
        <taxon>Papilionoideae</taxon>
        <taxon>50 kb inversion clade</taxon>
        <taxon>NPAAA clade</taxon>
        <taxon>Hologalegina</taxon>
        <taxon>IRL clade</taxon>
        <taxon>Trifolieae</taxon>
        <taxon>Trifolium</taxon>
    </lineage>
</organism>
<evidence type="ECO:0000313" key="2">
    <source>
        <dbReference type="EMBL" id="PNX89925.1"/>
    </source>
</evidence>
<dbReference type="STRING" id="57577.A0A2K3MGK7"/>
<dbReference type="AlphaFoldDB" id="A0A2K3MGK7"/>
<reference evidence="2 3" key="2">
    <citation type="journal article" date="2017" name="Front. Plant Sci.">
        <title>Gene Classification and Mining of Molecular Markers Useful in Red Clover (Trifolium pratense) Breeding.</title>
        <authorList>
            <person name="Istvanek J."/>
            <person name="Dluhosova J."/>
            <person name="Dluhos P."/>
            <person name="Patkova L."/>
            <person name="Nedelnik J."/>
            <person name="Repkova J."/>
        </authorList>
    </citation>
    <scope>NUCLEOTIDE SEQUENCE [LARGE SCALE GENOMIC DNA]</scope>
    <source>
        <strain evidence="3">cv. Tatra</strain>
        <tissue evidence="2">Young leaves</tissue>
    </source>
</reference>
<proteinExistence type="predicted"/>
<feature type="compositionally biased region" description="Basic and acidic residues" evidence="1">
    <location>
        <begin position="387"/>
        <end position="410"/>
    </location>
</feature>
<feature type="non-terminal residue" evidence="2">
    <location>
        <position position="410"/>
    </location>
</feature>
<sequence>MVLPQRVPLPKPPDPENYVQGNGSLAKLPPSSQSPAADSGVESSPPPQATPAKMTSRSTEQIDLTSVEKNLGRRRAKKVIPMFGGILEKMRLKGTFGKLEIILNLKDWPSVIFNWKAQVERIVDVWPWMEIEEVLPKSSIWNSWTNDFAQQGMHGEFFKYFNDMKLLGQLHLKIFISLLSGCINQHVLQNVKNMHSYVLSTCDFRTGLICVARWITVPLPLRLRYIAAKNGETFANIVASRVTIGVSIRTITVAQKYNNGMSMFINSFSLIIKQPSMSLIEVFLPQNHFLRKDNMVKLQHLCSSAFELLEHANEGLFHLANVKTVVLNSLVRIIPWDPGKFNVFMAKVACECYWRNFLSIYCLLNWVFGRMNHFQPLPTGLNEESQLEPKPEEALDTRRNDQGEVEVLVK</sequence>
<evidence type="ECO:0000256" key="1">
    <source>
        <dbReference type="SAM" id="MobiDB-lite"/>
    </source>
</evidence>
<dbReference type="ExpressionAtlas" id="A0A2K3MGK7">
    <property type="expression patterns" value="baseline"/>
</dbReference>
<dbReference type="EMBL" id="ASHM01061305">
    <property type="protein sequence ID" value="PNX89925.1"/>
    <property type="molecule type" value="Genomic_DNA"/>
</dbReference>
<evidence type="ECO:0000313" key="3">
    <source>
        <dbReference type="Proteomes" id="UP000236291"/>
    </source>
</evidence>
<gene>
    <name evidence="2" type="ORF">L195_g046048</name>
</gene>
<accession>A0A2K3MGK7</accession>
<feature type="region of interest" description="Disordered" evidence="1">
    <location>
        <begin position="380"/>
        <end position="410"/>
    </location>
</feature>
<dbReference type="Proteomes" id="UP000236291">
    <property type="component" value="Unassembled WGS sequence"/>
</dbReference>
<comment type="caution">
    <text evidence="2">The sequence shown here is derived from an EMBL/GenBank/DDBJ whole genome shotgun (WGS) entry which is preliminary data.</text>
</comment>
<reference evidence="2 3" key="1">
    <citation type="journal article" date="2014" name="Am. J. Bot.">
        <title>Genome assembly and annotation for red clover (Trifolium pratense; Fabaceae).</title>
        <authorList>
            <person name="Istvanek J."/>
            <person name="Jaros M."/>
            <person name="Krenek A."/>
            <person name="Repkova J."/>
        </authorList>
    </citation>
    <scope>NUCLEOTIDE SEQUENCE [LARGE SCALE GENOMIC DNA]</scope>
    <source>
        <strain evidence="3">cv. Tatra</strain>
        <tissue evidence="2">Young leaves</tissue>
    </source>
</reference>
<feature type="region of interest" description="Disordered" evidence="1">
    <location>
        <begin position="1"/>
        <end position="67"/>
    </location>
</feature>
<protein>
    <submittedName>
        <fullName evidence="2">Uncharacterized protein</fullName>
    </submittedName>
</protein>
<feature type="compositionally biased region" description="Polar residues" evidence="1">
    <location>
        <begin position="53"/>
        <end position="67"/>
    </location>
</feature>
<name>A0A2K3MGK7_TRIPR</name>